<dbReference type="PROSITE" id="PS51891">
    <property type="entry name" value="CENP_V_GFA"/>
    <property type="match status" value="2"/>
</dbReference>
<dbReference type="Gene3D" id="2.170.150.70">
    <property type="match status" value="2"/>
</dbReference>
<accession>A0AAN7A1K6</accession>
<name>A0AAN7A1K6_9PEZI</name>
<organism evidence="5 6">
    <name type="scientific">Chaetomidium leptoderma</name>
    <dbReference type="NCBI Taxonomy" id="669021"/>
    <lineage>
        <taxon>Eukaryota</taxon>
        <taxon>Fungi</taxon>
        <taxon>Dikarya</taxon>
        <taxon>Ascomycota</taxon>
        <taxon>Pezizomycotina</taxon>
        <taxon>Sordariomycetes</taxon>
        <taxon>Sordariomycetidae</taxon>
        <taxon>Sordariales</taxon>
        <taxon>Chaetomiaceae</taxon>
        <taxon>Chaetomidium</taxon>
    </lineage>
</organism>
<evidence type="ECO:0000256" key="1">
    <source>
        <dbReference type="ARBA" id="ARBA00005495"/>
    </source>
</evidence>
<dbReference type="AlphaFoldDB" id="A0AAN7A1K6"/>
<protein>
    <recommendedName>
        <fullName evidence="4">CENP-V/GFA domain-containing protein</fullName>
    </recommendedName>
</protein>
<feature type="domain" description="CENP-V/GFA" evidence="4">
    <location>
        <begin position="146"/>
        <end position="282"/>
    </location>
</feature>
<keyword evidence="6" id="KW-1185">Reference proteome</keyword>
<dbReference type="PANTHER" id="PTHR28620">
    <property type="entry name" value="CENTROMERE PROTEIN V"/>
    <property type="match status" value="1"/>
</dbReference>
<evidence type="ECO:0000256" key="2">
    <source>
        <dbReference type="ARBA" id="ARBA00022723"/>
    </source>
</evidence>
<dbReference type="InterPro" id="IPR011057">
    <property type="entry name" value="Mss4-like_sf"/>
</dbReference>
<comment type="caution">
    <text evidence="5">The sequence shown here is derived from an EMBL/GenBank/DDBJ whole genome shotgun (WGS) entry which is preliminary data.</text>
</comment>
<reference evidence="5" key="1">
    <citation type="journal article" date="2023" name="Mol. Phylogenet. Evol.">
        <title>Genome-scale phylogeny and comparative genomics of the fungal order Sordariales.</title>
        <authorList>
            <person name="Hensen N."/>
            <person name="Bonometti L."/>
            <person name="Westerberg I."/>
            <person name="Brannstrom I.O."/>
            <person name="Guillou S."/>
            <person name="Cros-Aarteil S."/>
            <person name="Calhoun S."/>
            <person name="Haridas S."/>
            <person name="Kuo A."/>
            <person name="Mondo S."/>
            <person name="Pangilinan J."/>
            <person name="Riley R."/>
            <person name="LaButti K."/>
            <person name="Andreopoulos B."/>
            <person name="Lipzen A."/>
            <person name="Chen C."/>
            <person name="Yan M."/>
            <person name="Daum C."/>
            <person name="Ng V."/>
            <person name="Clum A."/>
            <person name="Steindorff A."/>
            <person name="Ohm R.A."/>
            <person name="Martin F."/>
            <person name="Silar P."/>
            <person name="Natvig D.O."/>
            <person name="Lalanne C."/>
            <person name="Gautier V."/>
            <person name="Ament-Velasquez S.L."/>
            <person name="Kruys A."/>
            <person name="Hutchinson M.I."/>
            <person name="Powell A.J."/>
            <person name="Barry K."/>
            <person name="Miller A.N."/>
            <person name="Grigoriev I.V."/>
            <person name="Debuchy R."/>
            <person name="Gladieux P."/>
            <person name="Hiltunen Thoren M."/>
            <person name="Johannesson H."/>
        </authorList>
    </citation>
    <scope>NUCLEOTIDE SEQUENCE</scope>
    <source>
        <strain evidence="5">CBS 538.74</strain>
    </source>
</reference>
<dbReference type="InterPro" id="IPR052355">
    <property type="entry name" value="CENP-V-like"/>
</dbReference>
<keyword evidence="3" id="KW-0862">Zinc</keyword>
<dbReference type="GO" id="GO:0046872">
    <property type="term" value="F:metal ion binding"/>
    <property type="evidence" value="ECO:0007669"/>
    <property type="project" value="UniProtKB-KW"/>
</dbReference>
<evidence type="ECO:0000313" key="5">
    <source>
        <dbReference type="EMBL" id="KAK4158093.1"/>
    </source>
</evidence>
<reference evidence="5" key="2">
    <citation type="submission" date="2023-05" db="EMBL/GenBank/DDBJ databases">
        <authorList>
            <consortium name="Lawrence Berkeley National Laboratory"/>
            <person name="Steindorff A."/>
            <person name="Hensen N."/>
            <person name="Bonometti L."/>
            <person name="Westerberg I."/>
            <person name="Brannstrom I.O."/>
            <person name="Guillou S."/>
            <person name="Cros-Aarteil S."/>
            <person name="Calhoun S."/>
            <person name="Haridas S."/>
            <person name="Kuo A."/>
            <person name="Mondo S."/>
            <person name="Pangilinan J."/>
            <person name="Riley R."/>
            <person name="Labutti K."/>
            <person name="Andreopoulos B."/>
            <person name="Lipzen A."/>
            <person name="Chen C."/>
            <person name="Yanf M."/>
            <person name="Daum C."/>
            <person name="Ng V."/>
            <person name="Clum A."/>
            <person name="Ohm R."/>
            <person name="Martin F."/>
            <person name="Silar P."/>
            <person name="Natvig D."/>
            <person name="Lalanne C."/>
            <person name="Gautier V."/>
            <person name="Ament-Velasquez S.L."/>
            <person name="Kruys A."/>
            <person name="Hutchinson M.I."/>
            <person name="Powell A.J."/>
            <person name="Barry K."/>
            <person name="Miller A.N."/>
            <person name="Grigoriev I.V."/>
            <person name="Debuchy R."/>
            <person name="Gladieux P."/>
            <person name="Thoren M.H."/>
            <person name="Johannesson H."/>
        </authorList>
    </citation>
    <scope>NUCLEOTIDE SEQUENCE</scope>
    <source>
        <strain evidence="5">CBS 538.74</strain>
    </source>
</reference>
<dbReference type="InterPro" id="IPR006913">
    <property type="entry name" value="CENP-V/GFA"/>
</dbReference>
<dbReference type="Proteomes" id="UP001302745">
    <property type="component" value="Unassembled WGS sequence"/>
</dbReference>
<feature type="domain" description="CENP-V/GFA" evidence="4">
    <location>
        <begin position="11"/>
        <end position="117"/>
    </location>
</feature>
<proteinExistence type="inferred from homology"/>
<keyword evidence="2" id="KW-0479">Metal-binding</keyword>
<dbReference type="EMBL" id="MU856842">
    <property type="protein sequence ID" value="KAK4158093.1"/>
    <property type="molecule type" value="Genomic_DNA"/>
</dbReference>
<dbReference type="SUPFAM" id="SSF51316">
    <property type="entry name" value="Mss4-like"/>
    <property type="match status" value="2"/>
</dbReference>
<gene>
    <name evidence="5" type="ORF">C8A00DRAFT_11153</name>
</gene>
<dbReference type="Pfam" id="PF04828">
    <property type="entry name" value="GFA"/>
    <property type="match status" value="2"/>
</dbReference>
<sequence length="291" mass="31933">MSETEQPTKTYRGNCHCGAFVFEIDAPEIKSVGDCKCSICSKRGYLWLVPQNPPTIVKDEGKLVSYAFASKNMDHQFCGNCGTTVMAASDMFPQKVGVNVRSIQGLDIWSLEVQTFDGDKIGPEYVAPTFSGPEPNPPGFEDGKIYNGSCHCGAVTTAVKVNGSLEDVTYKEPIMECNCSHCQRGGQVWIYPSKNQLAIQGGENLSYYTFGNHVWRKSFCKTCGVHIGAGANPSLTDDDVAALPEGVRNFRAMMINKCPTNLRALNGFDVKCVKPTRSDGWTRQQPQYVNP</sequence>
<evidence type="ECO:0000313" key="6">
    <source>
        <dbReference type="Proteomes" id="UP001302745"/>
    </source>
</evidence>
<comment type="similarity">
    <text evidence="1">Belongs to the Gfa family.</text>
</comment>
<evidence type="ECO:0000259" key="4">
    <source>
        <dbReference type="PROSITE" id="PS51891"/>
    </source>
</evidence>
<evidence type="ECO:0000256" key="3">
    <source>
        <dbReference type="ARBA" id="ARBA00022833"/>
    </source>
</evidence>
<dbReference type="PANTHER" id="PTHR28620:SF1">
    <property type="entry name" value="CENP-V_GFA DOMAIN-CONTAINING PROTEIN"/>
    <property type="match status" value="1"/>
</dbReference>
<dbReference type="GO" id="GO:0016846">
    <property type="term" value="F:carbon-sulfur lyase activity"/>
    <property type="evidence" value="ECO:0007669"/>
    <property type="project" value="InterPro"/>
</dbReference>